<gene>
    <name evidence="1" type="ORF">NC653_013784</name>
</gene>
<dbReference type="Proteomes" id="UP001164929">
    <property type="component" value="Chromosome 5"/>
</dbReference>
<comment type="caution">
    <text evidence="1">The sequence shown here is derived from an EMBL/GenBank/DDBJ whole genome shotgun (WGS) entry which is preliminary data.</text>
</comment>
<keyword evidence="2" id="KW-1185">Reference proteome</keyword>
<evidence type="ECO:0000313" key="2">
    <source>
        <dbReference type="Proteomes" id="UP001164929"/>
    </source>
</evidence>
<proteinExistence type="predicted"/>
<dbReference type="AlphaFoldDB" id="A0AAD6QV94"/>
<sequence>MSSSHITIYSIVLEDTAKYIGYAPKDEPEAQDRHYFDLLVRVETFHPLLTSKAFGQNLFPSSLPPSNGVFCCS</sequence>
<evidence type="ECO:0000313" key="1">
    <source>
        <dbReference type="EMBL" id="KAJ6997315.1"/>
    </source>
</evidence>
<name>A0AAD6QV94_9ROSI</name>
<protein>
    <submittedName>
        <fullName evidence="1">Uncharacterized protein</fullName>
    </submittedName>
</protein>
<reference evidence="1" key="1">
    <citation type="journal article" date="2023" name="Mol. Ecol. Resour.">
        <title>Chromosome-level genome assembly of a triploid poplar Populus alba 'Berolinensis'.</title>
        <authorList>
            <person name="Chen S."/>
            <person name="Yu Y."/>
            <person name="Wang X."/>
            <person name="Wang S."/>
            <person name="Zhang T."/>
            <person name="Zhou Y."/>
            <person name="He R."/>
            <person name="Meng N."/>
            <person name="Wang Y."/>
            <person name="Liu W."/>
            <person name="Liu Z."/>
            <person name="Liu J."/>
            <person name="Guo Q."/>
            <person name="Huang H."/>
            <person name="Sederoff R.R."/>
            <person name="Wang G."/>
            <person name="Qu G."/>
            <person name="Chen S."/>
        </authorList>
    </citation>
    <scope>NUCLEOTIDE SEQUENCE</scope>
    <source>
        <strain evidence="1">SC-2020</strain>
    </source>
</reference>
<dbReference type="EMBL" id="JAQIZT010000005">
    <property type="protein sequence ID" value="KAJ6997315.1"/>
    <property type="molecule type" value="Genomic_DNA"/>
</dbReference>
<organism evidence="1 2">
    <name type="scientific">Populus alba x Populus x berolinensis</name>
    <dbReference type="NCBI Taxonomy" id="444605"/>
    <lineage>
        <taxon>Eukaryota</taxon>
        <taxon>Viridiplantae</taxon>
        <taxon>Streptophyta</taxon>
        <taxon>Embryophyta</taxon>
        <taxon>Tracheophyta</taxon>
        <taxon>Spermatophyta</taxon>
        <taxon>Magnoliopsida</taxon>
        <taxon>eudicotyledons</taxon>
        <taxon>Gunneridae</taxon>
        <taxon>Pentapetalae</taxon>
        <taxon>rosids</taxon>
        <taxon>fabids</taxon>
        <taxon>Malpighiales</taxon>
        <taxon>Salicaceae</taxon>
        <taxon>Saliceae</taxon>
        <taxon>Populus</taxon>
    </lineage>
</organism>
<accession>A0AAD6QV94</accession>